<keyword evidence="5 11" id="KW-0863">Zinc-finger</keyword>
<evidence type="ECO:0000256" key="11">
    <source>
        <dbReference type="PROSITE-ProRule" id="PRU00042"/>
    </source>
</evidence>
<keyword evidence="8" id="KW-0238">DNA-binding</keyword>
<comment type="subcellular location">
    <subcellularLocation>
        <location evidence="1">Nucleus</location>
    </subcellularLocation>
</comment>
<evidence type="ECO:0000256" key="2">
    <source>
        <dbReference type="ARBA" id="ARBA00006991"/>
    </source>
</evidence>
<dbReference type="GO" id="GO:0000978">
    <property type="term" value="F:RNA polymerase II cis-regulatory region sequence-specific DNA binding"/>
    <property type="evidence" value="ECO:0007669"/>
    <property type="project" value="TreeGrafter"/>
</dbReference>
<feature type="domain" description="C2H2-type" evidence="12">
    <location>
        <begin position="353"/>
        <end position="380"/>
    </location>
</feature>
<dbReference type="FunFam" id="3.30.160.60:FF:001498">
    <property type="entry name" value="Zinc finger protein 404"/>
    <property type="match status" value="2"/>
</dbReference>
<evidence type="ECO:0000313" key="13">
    <source>
        <dbReference type="EMBL" id="KAK2715745.1"/>
    </source>
</evidence>
<dbReference type="GO" id="GO:0008270">
    <property type="term" value="F:zinc ion binding"/>
    <property type="evidence" value="ECO:0007669"/>
    <property type="project" value="UniProtKB-KW"/>
</dbReference>
<keyword evidence="4" id="KW-0677">Repeat</keyword>
<accession>A0AA88HTY5</accession>
<evidence type="ECO:0000256" key="6">
    <source>
        <dbReference type="ARBA" id="ARBA00022833"/>
    </source>
</evidence>
<dbReference type="InterPro" id="IPR013087">
    <property type="entry name" value="Znf_C2H2_type"/>
</dbReference>
<comment type="caution">
    <text evidence="13">The sequence shown here is derived from an EMBL/GenBank/DDBJ whole genome shotgun (WGS) entry which is preliminary data.</text>
</comment>
<sequence length="439" mass="50063">MDKSNLLVSATIKQVASDSKAGRARSFAKPWTDPVKQLIMAESVVRSLSGLSGNTSGGLDGVMANQIKHVSPSLITPTVAALDHLLSICDEFASANDIVFNRAKTKCMAFILRGTPLKHIPMVWLPGVSLSFVGSYKYLGFTMAPTLSDELHVKALLRSLCCRANLLIFVPVASLYDNDSSKQRYSTASIPCLTSIYLKQEVDWDCDRELPSDSHIFAELNPTEQEGTRFLRNILTKEDLCKCRVCSKTFEKKEDLYEHMSSHNKKKAFECDICKKDFAQTFHLLEHQRTHTGEKPFKCDVCEKCFASSSSFSRHKRIHTGEKPFECNICKKTFTTSASLSCHQGTHADVKPFECDICQKTFRQKAHLYDHQRVHTGEKPFECDEYRYSKEDRYYEESRSMDILRRINILRSIDILRRTDILKSIDILRRLDFLRRIGV</sequence>
<evidence type="ECO:0000256" key="4">
    <source>
        <dbReference type="ARBA" id="ARBA00022737"/>
    </source>
</evidence>
<dbReference type="PANTHER" id="PTHR24393">
    <property type="entry name" value="ZINC FINGER PROTEIN"/>
    <property type="match status" value="1"/>
</dbReference>
<keyword evidence="3" id="KW-0479">Metal-binding</keyword>
<evidence type="ECO:0000259" key="12">
    <source>
        <dbReference type="PROSITE" id="PS50157"/>
    </source>
</evidence>
<evidence type="ECO:0000256" key="7">
    <source>
        <dbReference type="ARBA" id="ARBA00023015"/>
    </source>
</evidence>
<feature type="domain" description="C2H2-type" evidence="12">
    <location>
        <begin position="269"/>
        <end position="296"/>
    </location>
</feature>
<dbReference type="PROSITE" id="PS50157">
    <property type="entry name" value="ZINC_FINGER_C2H2_2"/>
    <property type="match status" value="5"/>
</dbReference>
<dbReference type="GO" id="GO:0001228">
    <property type="term" value="F:DNA-binding transcription activator activity, RNA polymerase II-specific"/>
    <property type="evidence" value="ECO:0007669"/>
    <property type="project" value="TreeGrafter"/>
</dbReference>
<reference evidence="13" key="1">
    <citation type="submission" date="2023-07" db="EMBL/GenBank/DDBJ databases">
        <title>Chromosome-level genome assembly of Artemia franciscana.</title>
        <authorList>
            <person name="Jo E."/>
        </authorList>
    </citation>
    <scope>NUCLEOTIDE SEQUENCE</scope>
    <source>
        <tissue evidence="13">Whole body</tissue>
    </source>
</reference>
<proteinExistence type="inferred from homology"/>
<dbReference type="PANTHER" id="PTHR24393:SF15">
    <property type="entry name" value="IP01243P-RELATED"/>
    <property type="match status" value="1"/>
</dbReference>
<dbReference type="EMBL" id="JAVRJZ010000012">
    <property type="protein sequence ID" value="KAK2715745.1"/>
    <property type="molecule type" value="Genomic_DNA"/>
</dbReference>
<dbReference type="Gene3D" id="3.30.160.60">
    <property type="entry name" value="Classic Zinc Finger"/>
    <property type="match status" value="4"/>
</dbReference>
<evidence type="ECO:0000256" key="1">
    <source>
        <dbReference type="ARBA" id="ARBA00004123"/>
    </source>
</evidence>
<dbReference type="Pfam" id="PF00096">
    <property type="entry name" value="zf-C2H2"/>
    <property type="match status" value="5"/>
</dbReference>
<feature type="domain" description="C2H2-type" evidence="12">
    <location>
        <begin position="325"/>
        <end position="352"/>
    </location>
</feature>
<evidence type="ECO:0000256" key="9">
    <source>
        <dbReference type="ARBA" id="ARBA00023163"/>
    </source>
</evidence>
<dbReference type="FunFam" id="3.30.160.60:FF:000688">
    <property type="entry name" value="zinc finger protein 197 isoform X1"/>
    <property type="match status" value="1"/>
</dbReference>
<dbReference type="FunFam" id="3.30.160.60:FF:000882">
    <property type="entry name" value="Predicted gene, 21060"/>
    <property type="match status" value="1"/>
</dbReference>
<comment type="similarity">
    <text evidence="2">Belongs to the krueppel C2H2-type zinc-finger protein family.</text>
</comment>
<keyword evidence="10" id="KW-0539">Nucleus</keyword>
<evidence type="ECO:0000256" key="5">
    <source>
        <dbReference type="ARBA" id="ARBA00022771"/>
    </source>
</evidence>
<keyword evidence="9" id="KW-0804">Transcription</keyword>
<dbReference type="InterPro" id="IPR036236">
    <property type="entry name" value="Znf_C2H2_sf"/>
</dbReference>
<dbReference type="Proteomes" id="UP001187531">
    <property type="component" value="Unassembled WGS sequence"/>
</dbReference>
<feature type="domain" description="C2H2-type" evidence="12">
    <location>
        <begin position="297"/>
        <end position="324"/>
    </location>
</feature>
<evidence type="ECO:0000256" key="3">
    <source>
        <dbReference type="ARBA" id="ARBA00022723"/>
    </source>
</evidence>
<feature type="domain" description="C2H2-type" evidence="12">
    <location>
        <begin position="241"/>
        <end position="268"/>
    </location>
</feature>
<evidence type="ECO:0000256" key="8">
    <source>
        <dbReference type="ARBA" id="ARBA00023125"/>
    </source>
</evidence>
<name>A0AA88HTY5_ARTSF</name>
<dbReference type="GO" id="GO:0005634">
    <property type="term" value="C:nucleus"/>
    <property type="evidence" value="ECO:0007669"/>
    <property type="project" value="UniProtKB-SubCell"/>
</dbReference>
<protein>
    <recommendedName>
        <fullName evidence="12">C2H2-type domain-containing protein</fullName>
    </recommendedName>
</protein>
<evidence type="ECO:0000313" key="14">
    <source>
        <dbReference type="Proteomes" id="UP001187531"/>
    </source>
</evidence>
<keyword evidence="14" id="KW-1185">Reference proteome</keyword>
<dbReference type="SMART" id="SM00355">
    <property type="entry name" value="ZnF_C2H2"/>
    <property type="match status" value="5"/>
</dbReference>
<evidence type="ECO:0000256" key="10">
    <source>
        <dbReference type="ARBA" id="ARBA00023242"/>
    </source>
</evidence>
<organism evidence="13 14">
    <name type="scientific">Artemia franciscana</name>
    <name type="common">Brine shrimp</name>
    <name type="synonym">Artemia sanfranciscana</name>
    <dbReference type="NCBI Taxonomy" id="6661"/>
    <lineage>
        <taxon>Eukaryota</taxon>
        <taxon>Metazoa</taxon>
        <taxon>Ecdysozoa</taxon>
        <taxon>Arthropoda</taxon>
        <taxon>Crustacea</taxon>
        <taxon>Branchiopoda</taxon>
        <taxon>Anostraca</taxon>
        <taxon>Artemiidae</taxon>
        <taxon>Artemia</taxon>
    </lineage>
</organism>
<keyword evidence="6" id="KW-0862">Zinc</keyword>
<gene>
    <name evidence="13" type="ORF">QYM36_010350</name>
</gene>
<dbReference type="AlphaFoldDB" id="A0AA88HTY5"/>
<dbReference type="PROSITE" id="PS00028">
    <property type="entry name" value="ZINC_FINGER_C2H2_1"/>
    <property type="match status" value="5"/>
</dbReference>
<keyword evidence="7" id="KW-0805">Transcription regulation</keyword>
<dbReference type="SUPFAM" id="SSF57667">
    <property type="entry name" value="beta-beta-alpha zinc fingers"/>
    <property type="match status" value="3"/>
</dbReference>